<dbReference type="Pfam" id="PF25973">
    <property type="entry name" value="BSH_CzcB"/>
    <property type="match status" value="1"/>
</dbReference>
<comment type="similarity">
    <text evidence="1">Belongs to the membrane fusion protein (MFP) (TC 8.A.1) family.</text>
</comment>
<dbReference type="PANTHER" id="PTHR30469">
    <property type="entry name" value="MULTIDRUG RESISTANCE PROTEIN MDTA"/>
    <property type="match status" value="1"/>
</dbReference>
<dbReference type="GO" id="GO:0015562">
    <property type="term" value="F:efflux transmembrane transporter activity"/>
    <property type="evidence" value="ECO:0007669"/>
    <property type="project" value="TreeGrafter"/>
</dbReference>
<evidence type="ECO:0000256" key="3">
    <source>
        <dbReference type="SAM" id="Phobius"/>
    </source>
</evidence>
<dbReference type="Pfam" id="PF25954">
    <property type="entry name" value="Beta-barrel_RND_2"/>
    <property type="match status" value="1"/>
</dbReference>
<dbReference type="NCBIfam" id="TIGR01730">
    <property type="entry name" value="RND_mfp"/>
    <property type="match status" value="1"/>
</dbReference>
<evidence type="ECO:0000259" key="5">
    <source>
        <dbReference type="Pfam" id="PF25973"/>
    </source>
</evidence>
<dbReference type="HOGENOM" id="CLU_758493_0_0_12"/>
<dbReference type="RefSeq" id="WP_015709472.1">
    <property type="nucleotide sequence ID" value="NC_015578.1"/>
</dbReference>
<sequence>MSAANNKKKSPVKITAFIILGALLLAALWSIFLKPKAAKEEYLAPVITLYPQWGKIEKSIRITSQVETGRLITLVPRVGGTLILLDADPGKPVTINQLLAQVDSVPYDLTGLQAQSAYHTARSTYERVSNLYNNQAATQQQYEEAQMAYEAAKAQNDLAQLNRDYSNIRSPIDGIVLMRHSTEGAVVAAGTPLITLGDLEDLRITASVPEIHYRFFAEHWEDMPVRMQVPAFGDEEFLLQSRSLAPYVSPENRSFLVEYTIPDAATRGLRPGMFANVSFVLESRDNVCYLPFKAMGSQNRLWFVDENKRAQFIEFIPAFFNEEVFQIPKEYGKTQFILEGQHFITPGQRLNILPQVPGSAGAPLP</sequence>
<dbReference type="Gene3D" id="2.40.30.170">
    <property type="match status" value="1"/>
</dbReference>
<keyword evidence="2" id="KW-0175">Coiled coil</keyword>
<dbReference type="Proteomes" id="UP000009223">
    <property type="component" value="Chromosome"/>
</dbReference>
<evidence type="ECO:0000259" key="4">
    <source>
        <dbReference type="Pfam" id="PF25954"/>
    </source>
</evidence>
<dbReference type="EMBL" id="CP001843">
    <property type="protein sequence ID" value="AEF85308.1"/>
    <property type="molecule type" value="Genomic_DNA"/>
</dbReference>
<keyword evidence="3" id="KW-1133">Transmembrane helix</keyword>
<dbReference type="AlphaFoldDB" id="F5YL94"/>
<organism evidence="6 7">
    <name type="scientific">Treponema primitia (strain ATCC BAA-887 / DSM 12427 / ZAS-2)</name>
    <dbReference type="NCBI Taxonomy" id="545694"/>
    <lineage>
        <taxon>Bacteria</taxon>
        <taxon>Pseudomonadati</taxon>
        <taxon>Spirochaetota</taxon>
        <taxon>Spirochaetia</taxon>
        <taxon>Spirochaetales</taxon>
        <taxon>Treponemataceae</taxon>
        <taxon>Treponema</taxon>
    </lineage>
</organism>
<proteinExistence type="inferred from homology"/>
<dbReference type="KEGG" id="tpi:TREPR_0549"/>
<dbReference type="OrthoDB" id="356806at2"/>
<feature type="domain" description="CzcB-like barrel-sandwich hybrid" evidence="5">
    <location>
        <begin position="72"/>
        <end position="198"/>
    </location>
</feature>
<keyword evidence="3" id="KW-0472">Membrane</keyword>
<dbReference type="InterPro" id="IPR006143">
    <property type="entry name" value="RND_pump_MFP"/>
</dbReference>
<dbReference type="InterPro" id="IPR058647">
    <property type="entry name" value="BSH_CzcB-like"/>
</dbReference>
<accession>F5YL94</accession>
<keyword evidence="3" id="KW-0812">Transmembrane</keyword>
<dbReference type="Gene3D" id="1.10.287.470">
    <property type="entry name" value="Helix hairpin bin"/>
    <property type="match status" value="1"/>
</dbReference>
<feature type="coiled-coil region" evidence="2">
    <location>
        <begin position="135"/>
        <end position="164"/>
    </location>
</feature>
<dbReference type="STRING" id="545694.TREPR_0549"/>
<feature type="transmembrane region" description="Helical" evidence="3">
    <location>
        <begin position="12"/>
        <end position="32"/>
    </location>
</feature>
<dbReference type="eggNOG" id="COG0845">
    <property type="taxonomic scope" value="Bacteria"/>
</dbReference>
<feature type="domain" description="CusB-like beta-barrel" evidence="4">
    <location>
        <begin position="221"/>
        <end position="280"/>
    </location>
</feature>
<name>F5YL94_TREPZ</name>
<protein>
    <submittedName>
        <fullName evidence="6">Efflux transporter, RND family, MFP subunit</fullName>
    </submittedName>
</protein>
<evidence type="ECO:0000313" key="6">
    <source>
        <dbReference type="EMBL" id="AEF85308.1"/>
    </source>
</evidence>
<keyword evidence="7" id="KW-1185">Reference proteome</keyword>
<gene>
    <name evidence="6" type="ordered locus">TREPR_0549</name>
</gene>
<evidence type="ECO:0000256" key="1">
    <source>
        <dbReference type="ARBA" id="ARBA00009477"/>
    </source>
</evidence>
<evidence type="ECO:0000256" key="2">
    <source>
        <dbReference type="SAM" id="Coils"/>
    </source>
</evidence>
<dbReference type="GO" id="GO:1990281">
    <property type="term" value="C:efflux pump complex"/>
    <property type="evidence" value="ECO:0007669"/>
    <property type="project" value="TreeGrafter"/>
</dbReference>
<dbReference type="InterPro" id="IPR058792">
    <property type="entry name" value="Beta-barrel_RND_2"/>
</dbReference>
<reference evidence="7" key="1">
    <citation type="submission" date="2009-12" db="EMBL/GenBank/DDBJ databases">
        <title>Complete sequence of Treponema primitia strain ZAS-2.</title>
        <authorList>
            <person name="Tetu S.G."/>
            <person name="Matson E."/>
            <person name="Ren Q."/>
            <person name="Seshadri R."/>
            <person name="Elbourne L."/>
            <person name="Hassan K.A."/>
            <person name="Durkin A."/>
            <person name="Radune D."/>
            <person name="Mohamoud Y."/>
            <person name="Shay R."/>
            <person name="Jin S."/>
            <person name="Zhang X."/>
            <person name="Lucey K."/>
            <person name="Ballor N.R."/>
            <person name="Ottesen E."/>
            <person name="Rosenthal R."/>
            <person name="Allen A."/>
            <person name="Leadbetter J.R."/>
            <person name="Paulsen I.T."/>
        </authorList>
    </citation>
    <scope>NUCLEOTIDE SEQUENCE [LARGE SCALE GENOMIC DNA]</scope>
    <source>
        <strain evidence="7">ATCC BAA-887 / DSM 12427 / ZAS-2</strain>
    </source>
</reference>
<reference evidence="6 7" key="2">
    <citation type="journal article" date="2011" name="ISME J.">
        <title>RNA-seq reveals cooperative metabolic interactions between two termite-gut spirochete species in co-culture.</title>
        <authorList>
            <person name="Rosenthal A.Z."/>
            <person name="Matson E.G."/>
            <person name="Eldar A."/>
            <person name="Leadbetter J.R."/>
        </authorList>
    </citation>
    <scope>NUCLEOTIDE SEQUENCE [LARGE SCALE GENOMIC DNA]</scope>
    <source>
        <strain evidence="7">ATCC BAA-887 / DSM 12427 / ZAS-2</strain>
    </source>
</reference>
<dbReference type="SUPFAM" id="SSF111369">
    <property type="entry name" value="HlyD-like secretion proteins"/>
    <property type="match status" value="1"/>
</dbReference>
<evidence type="ECO:0000313" key="7">
    <source>
        <dbReference type="Proteomes" id="UP000009223"/>
    </source>
</evidence>